<proteinExistence type="predicted"/>
<evidence type="ECO:0000313" key="4">
    <source>
        <dbReference type="EMBL" id="NGN83478.1"/>
    </source>
</evidence>
<evidence type="ECO:0000256" key="1">
    <source>
        <dbReference type="ARBA" id="ARBA00022690"/>
    </source>
</evidence>
<accession>A0ABX0DGN2</accession>
<evidence type="ECO:0000256" key="2">
    <source>
        <dbReference type="ARBA" id="ARBA00022704"/>
    </source>
</evidence>
<organism evidence="4 5">
    <name type="scientific">Arthrobacter silviterrae</name>
    <dbReference type="NCBI Taxonomy" id="2026658"/>
    <lineage>
        <taxon>Bacteria</taxon>
        <taxon>Bacillati</taxon>
        <taxon>Actinomycetota</taxon>
        <taxon>Actinomycetes</taxon>
        <taxon>Micrococcales</taxon>
        <taxon>Micrococcaceae</taxon>
        <taxon>Arthrobacter</taxon>
    </lineage>
</organism>
<reference evidence="4 5" key="1">
    <citation type="submission" date="2020-02" db="EMBL/GenBank/DDBJ databases">
        <title>Genome sequence of the type strain DSM 27180 of Arthrobacter silviterrae.</title>
        <authorList>
            <person name="Gao J."/>
            <person name="Sun J."/>
        </authorList>
    </citation>
    <scope>NUCLEOTIDE SEQUENCE [LARGE SCALE GENOMIC DNA]</scope>
    <source>
        <strain evidence="4 5">DSM 27180</strain>
    </source>
</reference>
<comment type="caution">
    <text evidence="4">The sequence shown here is derived from an EMBL/GenBank/DDBJ whole genome shotgun (WGS) entry which is preliminary data.</text>
</comment>
<dbReference type="Pfam" id="PF09394">
    <property type="entry name" value="Inhibitor_I42"/>
    <property type="match status" value="1"/>
</dbReference>
<protein>
    <submittedName>
        <fullName evidence="4">Protease inhibitor I42 family protein</fullName>
    </submittedName>
</protein>
<sequence>MIEVNAGDMFTVDFQATPATGYQWSVAGVPAGVEFLSDSFTPEGNAAAVPATGTHTFHFLAARRGTVELRFVLKRSWEATSLDERAIQVNVTG</sequence>
<dbReference type="Gene3D" id="2.60.40.2020">
    <property type="match status" value="1"/>
</dbReference>
<keyword evidence="5" id="KW-1185">Reference proteome</keyword>
<gene>
    <name evidence="4" type="ORF">G6N77_08405</name>
</gene>
<dbReference type="PANTHER" id="PTHR36530:SF1">
    <property type="entry name" value="AMOEBIASIN-1"/>
    <property type="match status" value="1"/>
</dbReference>
<feature type="domain" description="Proteinase inhibitor I42 chagasin" evidence="3">
    <location>
        <begin position="4"/>
        <end position="91"/>
    </location>
</feature>
<dbReference type="Proteomes" id="UP000479226">
    <property type="component" value="Unassembled WGS sequence"/>
</dbReference>
<evidence type="ECO:0000259" key="3">
    <source>
        <dbReference type="Pfam" id="PF09394"/>
    </source>
</evidence>
<dbReference type="InterPro" id="IPR018990">
    <property type="entry name" value="Prot_inh_I42_chagasin"/>
</dbReference>
<keyword evidence="1 4" id="KW-0646">Protease inhibitor</keyword>
<evidence type="ECO:0000313" key="5">
    <source>
        <dbReference type="Proteomes" id="UP000479226"/>
    </source>
</evidence>
<dbReference type="GO" id="GO:0030414">
    <property type="term" value="F:peptidase inhibitor activity"/>
    <property type="evidence" value="ECO:0007669"/>
    <property type="project" value="UniProtKB-KW"/>
</dbReference>
<dbReference type="SUPFAM" id="SSF141066">
    <property type="entry name" value="ICP-like"/>
    <property type="match status" value="1"/>
</dbReference>
<keyword evidence="2" id="KW-0789">Thiol protease inhibitor</keyword>
<dbReference type="PANTHER" id="PTHR36530">
    <property type="entry name" value="INHIBITOR OF CYSTEINE PEPTIDASE"/>
    <property type="match status" value="1"/>
</dbReference>
<dbReference type="InterPro" id="IPR052781">
    <property type="entry name" value="Cys_protease_inhibitor_I42"/>
</dbReference>
<name>A0ABX0DGN2_9MICC</name>
<dbReference type="InterPro" id="IPR036331">
    <property type="entry name" value="Chagasin-like_sf"/>
</dbReference>
<dbReference type="RefSeq" id="WP_165181578.1">
    <property type="nucleotide sequence ID" value="NZ_JAAKZI010000011.1"/>
</dbReference>
<dbReference type="EMBL" id="JAAKZI010000011">
    <property type="protein sequence ID" value="NGN83478.1"/>
    <property type="molecule type" value="Genomic_DNA"/>
</dbReference>